<reference evidence="8" key="1">
    <citation type="submission" date="2017-07" db="EMBL/GenBank/DDBJ databases">
        <title>Taro Niue Genome Assembly and Annotation.</title>
        <authorList>
            <person name="Atibalentja N."/>
            <person name="Keating K."/>
            <person name="Fields C.J."/>
        </authorList>
    </citation>
    <scope>NUCLEOTIDE SEQUENCE</scope>
    <source>
        <strain evidence="8">Niue_2</strain>
        <tissue evidence="8">Leaf</tissue>
    </source>
</reference>
<comment type="subcellular location">
    <subcellularLocation>
        <location evidence="1">Nucleus</location>
    </subcellularLocation>
</comment>
<dbReference type="AlphaFoldDB" id="A0A843W633"/>
<evidence type="ECO:0000313" key="9">
    <source>
        <dbReference type="Proteomes" id="UP000652761"/>
    </source>
</evidence>
<dbReference type="SMART" id="SM00432">
    <property type="entry name" value="MADS"/>
    <property type="match status" value="1"/>
</dbReference>
<evidence type="ECO:0000256" key="3">
    <source>
        <dbReference type="ARBA" id="ARBA00023125"/>
    </source>
</evidence>
<dbReference type="EMBL" id="NMUH01002510">
    <property type="protein sequence ID" value="MQM00415.1"/>
    <property type="molecule type" value="Genomic_DNA"/>
</dbReference>
<dbReference type="SUPFAM" id="SSF55455">
    <property type="entry name" value="SRF-like"/>
    <property type="match status" value="1"/>
</dbReference>
<keyword evidence="3" id="KW-0238">DNA-binding</keyword>
<keyword evidence="4" id="KW-0804">Transcription</keyword>
<dbReference type="InterPro" id="IPR036879">
    <property type="entry name" value="TF_MADSbox_sf"/>
</dbReference>
<dbReference type="PANTHER" id="PTHR48019">
    <property type="entry name" value="SERUM RESPONSE FACTOR HOMOLOG"/>
    <property type="match status" value="1"/>
</dbReference>
<dbReference type="Pfam" id="PF00319">
    <property type="entry name" value="SRF-TF"/>
    <property type="match status" value="1"/>
</dbReference>
<feature type="region of interest" description="Disordered" evidence="6">
    <location>
        <begin position="195"/>
        <end position="224"/>
    </location>
</feature>
<feature type="domain" description="MADS-box" evidence="7">
    <location>
        <begin position="40"/>
        <end position="88"/>
    </location>
</feature>
<dbReference type="CDD" id="cd00266">
    <property type="entry name" value="MADS_SRF_like"/>
    <property type="match status" value="1"/>
</dbReference>
<protein>
    <recommendedName>
        <fullName evidence="7">MADS-box domain-containing protein</fullName>
    </recommendedName>
</protein>
<evidence type="ECO:0000256" key="1">
    <source>
        <dbReference type="ARBA" id="ARBA00004123"/>
    </source>
</evidence>
<dbReference type="OrthoDB" id="678337at2759"/>
<dbReference type="InterPro" id="IPR050142">
    <property type="entry name" value="MADS-box/MEF2_TF"/>
</dbReference>
<dbReference type="PRINTS" id="PR00404">
    <property type="entry name" value="MADSDOMAIN"/>
</dbReference>
<evidence type="ECO:0000256" key="5">
    <source>
        <dbReference type="ARBA" id="ARBA00023242"/>
    </source>
</evidence>
<keyword evidence="2" id="KW-0805">Transcription regulation</keyword>
<comment type="caution">
    <text evidence="8">The sequence shown here is derived from an EMBL/GenBank/DDBJ whole genome shotgun (WGS) entry which is preliminary data.</text>
</comment>
<dbReference type="GO" id="GO:0000987">
    <property type="term" value="F:cis-regulatory region sequence-specific DNA binding"/>
    <property type="evidence" value="ECO:0007669"/>
    <property type="project" value="InterPro"/>
</dbReference>
<evidence type="ECO:0000256" key="4">
    <source>
        <dbReference type="ARBA" id="ARBA00023163"/>
    </source>
</evidence>
<name>A0A843W633_COLES</name>
<dbReference type="GO" id="GO:0045944">
    <property type="term" value="P:positive regulation of transcription by RNA polymerase II"/>
    <property type="evidence" value="ECO:0007669"/>
    <property type="project" value="InterPro"/>
</dbReference>
<dbReference type="Gene3D" id="3.40.1810.10">
    <property type="entry name" value="Transcription factor, MADS-box"/>
    <property type="match status" value="1"/>
</dbReference>
<dbReference type="InterPro" id="IPR033897">
    <property type="entry name" value="SRF-like_MADS-box"/>
</dbReference>
<dbReference type="GO" id="GO:0000981">
    <property type="term" value="F:DNA-binding transcription factor activity, RNA polymerase II-specific"/>
    <property type="evidence" value="ECO:0007669"/>
    <property type="project" value="InterPro"/>
</dbReference>
<evidence type="ECO:0000313" key="8">
    <source>
        <dbReference type="EMBL" id="MQM00415.1"/>
    </source>
</evidence>
<keyword evidence="5" id="KW-0539">Nucleus</keyword>
<keyword evidence="9" id="KW-1185">Reference proteome</keyword>
<dbReference type="Proteomes" id="UP000652761">
    <property type="component" value="Unassembled WGS sequence"/>
</dbReference>
<gene>
    <name evidence="8" type="ORF">Taro_033150</name>
</gene>
<dbReference type="InterPro" id="IPR002100">
    <property type="entry name" value="TF_MADSbox"/>
</dbReference>
<evidence type="ECO:0000256" key="6">
    <source>
        <dbReference type="SAM" id="MobiDB-lite"/>
    </source>
</evidence>
<dbReference type="GO" id="GO:0005634">
    <property type="term" value="C:nucleus"/>
    <property type="evidence" value="ECO:0007669"/>
    <property type="project" value="UniProtKB-SubCell"/>
</dbReference>
<dbReference type="GO" id="GO:0046983">
    <property type="term" value="F:protein dimerization activity"/>
    <property type="evidence" value="ECO:0007669"/>
    <property type="project" value="InterPro"/>
</dbReference>
<sequence>MEVPGAVDHLYLNLYGALPLVPPPLPIPTSLATNASWPSSSKKKNKIQWLGDDTHRRATFRKRRKGIMKKAEELHILCGVKTCAIIYGPGEQQPEVWPSAEEAARICRGFRQMPELQQLRMMCTNTHFLQEQVSKKAQQLSNQHDEIAVAQARCYLYDGLLGGDLRGVSRECLVRVHGMIQDTLRECYEQCTTQRARPRAADRSSMPSSAELPAGGRASPEHPRGAISAMRLSTGEAPMEALVNRFLYGEGTVPTEGSSSWGGGLVPTSEPALPYCHSDLWELAVGLVIYDPDSSNLSALDQTGTLASWRTHWGKC</sequence>
<organism evidence="8 9">
    <name type="scientific">Colocasia esculenta</name>
    <name type="common">Wild taro</name>
    <name type="synonym">Arum esculentum</name>
    <dbReference type="NCBI Taxonomy" id="4460"/>
    <lineage>
        <taxon>Eukaryota</taxon>
        <taxon>Viridiplantae</taxon>
        <taxon>Streptophyta</taxon>
        <taxon>Embryophyta</taxon>
        <taxon>Tracheophyta</taxon>
        <taxon>Spermatophyta</taxon>
        <taxon>Magnoliopsida</taxon>
        <taxon>Liliopsida</taxon>
        <taxon>Araceae</taxon>
        <taxon>Aroideae</taxon>
        <taxon>Colocasieae</taxon>
        <taxon>Colocasia</taxon>
    </lineage>
</organism>
<evidence type="ECO:0000259" key="7">
    <source>
        <dbReference type="PROSITE" id="PS50066"/>
    </source>
</evidence>
<evidence type="ECO:0000256" key="2">
    <source>
        <dbReference type="ARBA" id="ARBA00023015"/>
    </source>
</evidence>
<accession>A0A843W633</accession>
<dbReference type="PROSITE" id="PS50066">
    <property type="entry name" value="MADS_BOX_2"/>
    <property type="match status" value="1"/>
</dbReference>
<proteinExistence type="predicted"/>